<proteinExistence type="predicted"/>
<dbReference type="PANTHER" id="PTHR45737">
    <property type="entry name" value="VON WILLEBRAND FACTOR A DOMAIN-CONTAINING PROTEIN 5A"/>
    <property type="match status" value="1"/>
</dbReference>
<evidence type="ECO:0000313" key="4">
    <source>
        <dbReference type="EMBL" id="CAF4488701.1"/>
    </source>
</evidence>
<dbReference type="EMBL" id="CAJNOQ010037269">
    <property type="protein sequence ID" value="CAF1607851.1"/>
    <property type="molecule type" value="Genomic_DNA"/>
</dbReference>
<dbReference type="Proteomes" id="UP000663829">
    <property type="component" value="Unassembled WGS sequence"/>
</dbReference>
<dbReference type="AlphaFoldDB" id="A0A816BDT2"/>
<feature type="domain" description="V-SNARE coiled-coil homology" evidence="2">
    <location>
        <begin position="184"/>
        <end position="244"/>
    </location>
</feature>
<name>A0A816BDT2_9BILA</name>
<keyword evidence="5" id="KW-1185">Reference proteome</keyword>
<protein>
    <recommendedName>
        <fullName evidence="2">V-SNARE coiled-coil homology domain-containing protein</fullName>
    </recommendedName>
</protein>
<organism evidence="3 5">
    <name type="scientific">Didymodactylos carnosus</name>
    <dbReference type="NCBI Taxonomy" id="1234261"/>
    <lineage>
        <taxon>Eukaryota</taxon>
        <taxon>Metazoa</taxon>
        <taxon>Spiralia</taxon>
        <taxon>Gnathifera</taxon>
        <taxon>Rotifera</taxon>
        <taxon>Eurotatoria</taxon>
        <taxon>Bdelloidea</taxon>
        <taxon>Philodinida</taxon>
        <taxon>Philodinidae</taxon>
        <taxon>Didymodactylos</taxon>
    </lineage>
</organism>
<dbReference type="InterPro" id="IPR042855">
    <property type="entry name" value="V_SNARE_CC"/>
</dbReference>
<dbReference type="EMBL" id="CAJOBC010103897">
    <property type="protein sequence ID" value="CAF4488701.1"/>
    <property type="molecule type" value="Genomic_DNA"/>
</dbReference>
<dbReference type="Proteomes" id="UP000681722">
    <property type="component" value="Unassembled WGS sequence"/>
</dbReference>
<evidence type="ECO:0000313" key="3">
    <source>
        <dbReference type="EMBL" id="CAF1607851.1"/>
    </source>
</evidence>
<dbReference type="OrthoDB" id="10051496at2759"/>
<gene>
    <name evidence="3" type="ORF">GPM918_LOCUS42872</name>
    <name evidence="4" type="ORF">SRO942_LOCUS44214</name>
</gene>
<sequence>MNCTKNEVQLGLAKINRVPSNGDDQTINRLAAKALIRELQHFKQPSSAAVNKGSLQTRFQQQEEEEKETTIPLPPKYDSKQRILDLSLKYNILSPHTSFVGIEKRANGSNTDMVLREVPIQISADDQHLLDLGFRSSMVDQSFAILPCQRMPQANGFRLFSSSNNKSSCSYQSAAATRRTGLVSLVNVKNDINSTVNTMRSNLNNILERKNSLSTIERRSDDLTLHASTFSAKAKKVKSEKAAPSTEPLWPKSKQDIVRHLIDLQKFDGLWNLTNEQIEKLTNKSLSSYQSQHTTEQHIISSAIVIVVLEQKHFEEQKKLWQACVDKTKRRLIELLGGNDSLELLLQEMREQVSTSTSLGNFFTRLFK</sequence>
<evidence type="ECO:0000256" key="1">
    <source>
        <dbReference type="PROSITE-ProRule" id="PRU00290"/>
    </source>
</evidence>
<keyword evidence="1" id="KW-0175">Coiled coil</keyword>
<dbReference type="Pfam" id="PF00957">
    <property type="entry name" value="Synaptobrevin"/>
    <property type="match status" value="1"/>
</dbReference>
<dbReference type="PROSITE" id="PS50892">
    <property type="entry name" value="V_SNARE"/>
    <property type="match status" value="1"/>
</dbReference>
<accession>A0A816BDT2</accession>
<comment type="caution">
    <text evidence="3">The sequence shown here is derived from an EMBL/GenBank/DDBJ whole genome shotgun (WGS) entry which is preliminary data.</text>
</comment>
<dbReference type="SUPFAM" id="SSF58038">
    <property type="entry name" value="SNARE fusion complex"/>
    <property type="match status" value="1"/>
</dbReference>
<evidence type="ECO:0000313" key="5">
    <source>
        <dbReference type="Proteomes" id="UP000663829"/>
    </source>
</evidence>
<reference evidence="3" key="1">
    <citation type="submission" date="2021-02" db="EMBL/GenBank/DDBJ databases">
        <authorList>
            <person name="Nowell W R."/>
        </authorList>
    </citation>
    <scope>NUCLEOTIDE SEQUENCE</scope>
</reference>
<evidence type="ECO:0000259" key="2">
    <source>
        <dbReference type="PROSITE" id="PS50892"/>
    </source>
</evidence>
<dbReference type="PANTHER" id="PTHR45737:SF6">
    <property type="entry name" value="VON WILLEBRAND FACTOR A DOMAIN-CONTAINING PROTEIN 5A"/>
    <property type="match status" value="1"/>
</dbReference>
<dbReference type="Gene3D" id="1.20.5.110">
    <property type="match status" value="1"/>
</dbReference>